<organism evidence="2">
    <name type="scientific">marine metagenome</name>
    <dbReference type="NCBI Taxonomy" id="408172"/>
    <lineage>
        <taxon>unclassified sequences</taxon>
        <taxon>metagenomes</taxon>
        <taxon>ecological metagenomes</taxon>
    </lineage>
</organism>
<dbReference type="GO" id="GO:0016209">
    <property type="term" value="F:antioxidant activity"/>
    <property type="evidence" value="ECO:0007669"/>
    <property type="project" value="InterPro"/>
</dbReference>
<dbReference type="Gene3D" id="3.40.30.10">
    <property type="entry name" value="Glutaredoxin"/>
    <property type="match status" value="1"/>
</dbReference>
<dbReference type="AlphaFoldDB" id="A0A381PFW5"/>
<dbReference type="SUPFAM" id="SSF52833">
    <property type="entry name" value="Thioredoxin-like"/>
    <property type="match status" value="1"/>
</dbReference>
<feature type="non-terminal residue" evidence="2">
    <location>
        <position position="1"/>
    </location>
</feature>
<dbReference type="EMBL" id="UINC01000961">
    <property type="protein sequence ID" value="SUZ65524.1"/>
    <property type="molecule type" value="Genomic_DNA"/>
</dbReference>
<evidence type="ECO:0000313" key="2">
    <source>
        <dbReference type="EMBL" id="SUZ65524.1"/>
    </source>
</evidence>
<dbReference type="Pfam" id="PF00578">
    <property type="entry name" value="AhpC-TSA"/>
    <property type="match status" value="1"/>
</dbReference>
<evidence type="ECO:0000259" key="1">
    <source>
        <dbReference type="Pfam" id="PF00578"/>
    </source>
</evidence>
<accession>A0A381PFW5</accession>
<feature type="domain" description="Alkyl hydroperoxide reductase subunit C/ Thiol specific antioxidant" evidence="1">
    <location>
        <begin position="7"/>
        <end position="85"/>
    </location>
</feature>
<dbReference type="InterPro" id="IPR036249">
    <property type="entry name" value="Thioredoxin-like_sf"/>
</dbReference>
<name>A0A381PFW5_9ZZZZ</name>
<dbReference type="InterPro" id="IPR000866">
    <property type="entry name" value="AhpC/TSA"/>
</dbReference>
<reference evidence="2" key="1">
    <citation type="submission" date="2018-05" db="EMBL/GenBank/DDBJ databases">
        <authorList>
            <person name="Lanie J.A."/>
            <person name="Ng W.-L."/>
            <person name="Kazmierczak K.M."/>
            <person name="Andrzejewski T.M."/>
            <person name="Davidsen T.M."/>
            <person name="Wayne K.J."/>
            <person name="Tettelin H."/>
            <person name="Glass J.I."/>
            <person name="Rusch D."/>
            <person name="Podicherti R."/>
            <person name="Tsui H.-C.T."/>
            <person name="Winkler M.E."/>
        </authorList>
    </citation>
    <scope>NUCLEOTIDE SEQUENCE</scope>
</reference>
<protein>
    <recommendedName>
        <fullName evidence="1">Alkyl hydroperoxide reductase subunit C/ Thiol specific antioxidant domain-containing protein</fullName>
    </recommendedName>
</protein>
<gene>
    <name evidence="2" type="ORF">METZ01_LOCUS18378</name>
</gene>
<dbReference type="GO" id="GO:0016491">
    <property type="term" value="F:oxidoreductase activity"/>
    <property type="evidence" value="ECO:0007669"/>
    <property type="project" value="InterPro"/>
</dbReference>
<sequence>VQLIEISGEFKAMGINIATMTYDSIDTLKIVEENQGIEFPLLHDEGITYVNALGILNEDYDPGSRAYGVPHPGIFLLDPNGVIQAKFAEEGYRARPDFDDVLEAAANL</sequence>
<proteinExistence type="predicted"/>